<dbReference type="InterPro" id="IPR011250">
    <property type="entry name" value="OMP/PagP_B-barrel"/>
</dbReference>
<dbReference type="Pfam" id="PF13505">
    <property type="entry name" value="OMP_b-brl"/>
    <property type="match status" value="1"/>
</dbReference>
<dbReference type="EMBL" id="JQEC01000011">
    <property type="protein sequence ID" value="KGJ96405.1"/>
    <property type="molecule type" value="Genomic_DNA"/>
</dbReference>
<name>A0A099L1T1_COLPS</name>
<accession>A0A099L1T1</accession>
<evidence type="ECO:0000256" key="2">
    <source>
        <dbReference type="SAM" id="SignalP"/>
    </source>
</evidence>
<dbReference type="Gene3D" id="2.40.160.20">
    <property type="match status" value="1"/>
</dbReference>
<feature type="signal peptide" evidence="2">
    <location>
        <begin position="1"/>
        <end position="20"/>
    </location>
</feature>
<proteinExistence type="predicted"/>
<sequence length="198" mass="21689">MKTAILSLAVAMALPLAVKAEEVKVQAYNDFYIGVAAGQAEVSINDAGNEDFGKTLKLFGGYMFTPNLGMEVSYTDVGDGVWVDWTDCDSDGCYTKTREFAGNVYTLSLVTKFKLIGDAHFIGNLGYHSTTTDLYTVVDYDYEDHTLIKESNSEDGFYGAIGLGYDITESLAVQVKYDIMFLDAADVTNLSLGIVYKF</sequence>
<dbReference type="Proteomes" id="UP000029868">
    <property type="component" value="Unassembled WGS sequence"/>
</dbReference>
<dbReference type="AlphaFoldDB" id="A0A099L1T1"/>
<feature type="chain" id="PRO_5001949514" description="Outer membrane protein beta-barrel domain-containing protein" evidence="2">
    <location>
        <begin position="21"/>
        <end position="198"/>
    </location>
</feature>
<dbReference type="InterPro" id="IPR027385">
    <property type="entry name" value="Beta-barrel_OMP"/>
</dbReference>
<organism evidence="4 5">
    <name type="scientific">Colwellia psychrerythraea</name>
    <name type="common">Vibrio psychroerythus</name>
    <dbReference type="NCBI Taxonomy" id="28229"/>
    <lineage>
        <taxon>Bacteria</taxon>
        <taxon>Pseudomonadati</taxon>
        <taxon>Pseudomonadota</taxon>
        <taxon>Gammaproteobacteria</taxon>
        <taxon>Alteromonadales</taxon>
        <taxon>Colwelliaceae</taxon>
        <taxon>Colwellia</taxon>
    </lineage>
</organism>
<dbReference type="PATRIC" id="fig|28229.3.peg.1290"/>
<dbReference type="SUPFAM" id="SSF56925">
    <property type="entry name" value="OMPA-like"/>
    <property type="match status" value="1"/>
</dbReference>
<comment type="caution">
    <text evidence="4">The sequence shown here is derived from an EMBL/GenBank/DDBJ whole genome shotgun (WGS) entry which is preliminary data.</text>
</comment>
<gene>
    <name evidence="4" type="ORF">GAB14E_0352</name>
</gene>
<evidence type="ECO:0000313" key="5">
    <source>
        <dbReference type="Proteomes" id="UP000029868"/>
    </source>
</evidence>
<evidence type="ECO:0000313" key="4">
    <source>
        <dbReference type="EMBL" id="KGJ96405.1"/>
    </source>
</evidence>
<evidence type="ECO:0000256" key="1">
    <source>
        <dbReference type="ARBA" id="ARBA00022729"/>
    </source>
</evidence>
<dbReference type="OrthoDB" id="6265027at2"/>
<evidence type="ECO:0000259" key="3">
    <source>
        <dbReference type="Pfam" id="PF13505"/>
    </source>
</evidence>
<reference evidence="4 5" key="1">
    <citation type="submission" date="2014-08" db="EMBL/GenBank/DDBJ databases">
        <title>Genomic and Phenotypic Diversity of Colwellia psychrerythraea strains from Disparate Marine Basins.</title>
        <authorList>
            <person name="Techtmann S.M."/>
            <person name="Stelling S.C."/>
            <person name="Utturkar S.M."/>
            <person name="Alshibli N."/>
            <person name="Harris A."/>
            <person name="Brown S.D."/>
            <person name="Hazen T.C."/>
        </authorList>
    </citation>
    <scope>NUCLEOTIDE SEQUENCE [LARGE SCALE GENOMIC DNA]</scope>
    <source>
        <strain evidence="4 5">GAB14E</strain>
    </source>
</reference>
<protein>
    <recommendedName>
        <fullName evidence="3">Outer membrane protein beta-barrel domain-containing protein</fullName>
    </recommendedName>
</protein>
<dbReference type="RefSeq" id="WP_033081338.1">
    <property type="nucleotide sequence ID" value="NZ_JQEC01000011.1"/>
</dbReference>
<feature type="domain" description="Outer membrane protein beta-barrel" evidence="3">
    <location>
        <begin position="7"/>
        <end position="198"/>
    </location>
</feature>
<keyword evidence="1 2" id="KW-0732">Signal</keyword>